<evidence type="ECO:0000313" key="1">
    <source>
        <dbReference type="EMBL" id="CDQ09093.1"/>
    </source>
</evidence>
<reference evidence="1" key="1">
    <citation type="submission" date="2014-03" db="EMBL/GenBank/DDBJ databases">
        <authorList>
            <person name="Genoscope - CEA"/>
        </authorList>
    </citation>
    <scope>NUCLEOTIDE SEQUENCE [LARGE SCALE GENOMIC DNA]</scope>
    <source>
        <strain evidence="1">CF27</strain>
    </source>
</reference>
<keyword evidence="3" id="KW-1185">Reference proteome</keyword>
<reference evidence="2 3" key="3">
    <citation type="submission" date="2017-03" db="EMBL/GenBank/DDBJ databases">
        <authorList>
            <person name="Regsiter A."/>
            <person name="William W."/>
        </authorList>
    </citation>
    <scope>NUCLEOTIDE SEQUENCE [LARGE SCALE GENOMIC DNA]</scope>
    <source>
        <strain evidence="2">PRJEB5721</strain>
    </source>
</reference>
<sequence>MIKGNSGYILLIQTGREAVLGVIVRK</sequence>
<dbReference type="Proteomes" id="UP000193925">
    <property type="component" value="Chromosome AFERRI"/>
</dbReference>
<reference evidence="1" key="2">
    <citation type="submission" date="2014-07" db="EMBL/GenBank/DDBJ databases">
        <title>Initial genome analysis of the psychrotolerant acidophile Acidithiobacillus ferrivorans CF27: insights into iron and sulfur oxidation pathways and into biofilm formation.</title>
        <authorList>
            <person name="Talla E."/>
            <person name="Hedrich S."/>
            <person name="Mangenot S."/>
            <person name="Ji B."/>
            <person name="Johnson D.B."/>
            <person name="Barbe V."/>
            <person name="Bonnefoy V."/>
        </authorList>
    </citation>
    <scope>NUCLEOTIDE SEQUENCE [LARGE SCALE GENOMIC DNA]</scope>
    <source>
        <strain evidence="1">CF27</strain>
    </source>
</reference>
<dbReference type="AlphaFoldDB" id="A0A060UQM4"/>
<protein>
    <submittedName>
        <fullName evidence="1">Roadblock/LC7 family protein</fullName>
    </submittedName>
</protein>
<evidence type="ECO:0000313" key="3">
    <source>
        <dbReference type="Proteomes" id="UP000193925"/>
    </source>
</evidence>
<proteinExistence type="predicted"/>
<accession>A0A060UQM4</accession>
<organism evidence="1">
    <name type="scientific">Acidithiobacillus ferrivorans</name>
    <dbReference type="NCBI Taxonomy" id="160808"/>
    <lineage>
        <taxon>Bacteria</taxon>
        <taxon>Pseudomonadati</taxon>
        <taxon>Pseudomonadota</taxon>
        <taxon>Acidithiobacillia</taxon>
        <taxon>Acidithiobacillales</taxon>
        <taxon>Acidithiobacillaceae</taxon>
        <taxon>Acidithiobacillus</taxon>
    </lineage>
</organism>
<evidence type="ECO:0000313" key="2">
    <source>
        <dbReference type="EMBL" id="SMH63990.1"/>
    </source>
</evidence>
<gene>
    <name evidence="2" type="ORF">AFERRI_10023</name>
    <name evidence="1" type="ORF">AFERRI_170002</name>
</gene>
<dbReference type="EMBL" id="LT841305">
    <property type="protein sequence ID" value="SMH63990.1"/>
    <property type="molecule type" value="Genomic_DNA"/>
</dbReference>
<name>A0A060UQM4_9PROT</name>
<dbReference type="EMBL" id="CCCS020000009">
    <property type="protein sequence ID" value="CDQ09093.1"/>
    <property type="molecule type" value="Genomic_DNA"/>
</dbReference>